<evidence type="ECO:0000256" key="1">
    <source>
        <dbReference type="SAM" id="SignalP"/>
    </source>
</evidence>
<evidence type="ECO:0000313" key="3">
    <source>
        <dbReference type="EMBL" id="PVD31660.1"/>
    </source>
</evidence>
<accession>A0A2T7PE19</accession>
<name>A0A2T7PE19_POMCA</name>
<organism evidence="3 4">
    <name type="scientific">Pomacea canaliculata</name>
    <name type="common">Golden apple snail</name>
    <dbReference type="NCBI Taxonomy" id="400727"/>
    <lineage>
        <taxon>Eukaryota</taxon>
        <taxon>Metazoa</taxon>
        <taxon>Spiralia</taxon>
        <taxon>Lophotrochozoa</taxon>
        <taxon>Mollusca</taxon>
        <taxon>Gastropoda</taxon>
        <taxon>Caenogastropoda</taxon>
        <taxon>Architaenioglossa</taxon>
        <taxon>Ampullarioidea</taxon>
        <taxon>Ampullariidae</taxon>
        <taxon>Pomacea</taxon>
    </lineage>
</organism>
<feature type="chain" id="PRO_5015729892" description="VWFA domain-containing protein" evidence="1">
    <location>
        <begin position="34"/>
        <end position="668"/>
    </location>
</feature>
<dbReference type="Proteomes" id="UP000245119">
    <property type="component" value="Linkage Group LG4"/>
</dbReference>
<dbReference type="Pfam" id="PF00092">
    <property type="entry name" value="VWA"/>
    <property type="match status" value="3"/>
</dbReference>
<keyword evidence="1" id="KW-0732">Signal</keyword>
<comment type="caution">
    <text evidence="3">The sequence shown here is derived from an EMBL/GenBank/DDBJ whole genome shotgun (WGS) entry which is preliminary data.</text>
</comment>
<proteinExistence type="predicted"/>
<dbReference type="PANTHER" id="PTHR24020:SF87">
    <property type="entry name" value="COLLAGEN ALPHA-1(VI) CHAIN-LIKE"/>
    <property type="match status" value="1"/>
</dbReference>
<reference evidence="3 4" key="1">
    <citation type="submission" date="2018-04" db="EMBL/GenBank/DDBJ databases">
        <title>The genome of golden apple snail Pomacea canaliculata provides insight into stress tolerance and invasive adaptation.</title>
        <authorList>
            <person name="Liu C."/>
            <person name="Liu B."/>
            <person name="Ren Y."/>
            <person name="Zhang Y."/>
            <person name="Wang H."/>
            <person name="Li S."/>
            <person name="Jiang F."/>
            <person name="Yin L."/>
            <person name="Zhang G."/>
            <person name="Qian W."/>
            <person name="Fan W."/>
        </authorList>
    </citation>
    <scope>NUCLEOTIDE SEQUENCE [LARGE SCALE GENOMIC DNA]</scope>
    <source>
        <strain evidence="3">SZHN2017</strain>
        <tissue evidence="3">Muscle</tissue>
    </source>
</reference>
<dbReference type="InterPro" id="IPR002035">
    <property type="entry name" value="VWF_A"/>
</dbReference>
<sequence>MIVKVFAFFVCVMTRTTIVTKVVTFTLPLLGLADDTCGQKADVVFIVDTSRSIQEPDYKKQLDFVSDLVTKLNVGPDTTHVGVVSFSTGAKGEIYLQDLNHDIPALQKTIKNIVFTRGRTTDTFDGLELAREKMFSQARGARPDVPRIVIVTTDGNSTNRAKTKHQAQLLRDKDIQVFAVGIGKVNLEELGEIATANTPDYVFKVANFDELRNQGPFIVLQACKAITTTTTTTTTTTSRTSTTTLPTTTLPTTTTTEEPIKVCSSKVADVVFVLDKSGSITSTSFQTQLNFVSDLVTVFNVASNHTHVAVVTFDSSPKIEFGLTDYYSTPQIQKAIKAIEYTAGSTNTDQALELVATHVLTPAGGARKEVAHVVIVVTDGQSASPNRTQQWAREVKKGGAYVFAIVGVGSGIDNAELMTIGSTPAKDFVHTVNSYGALQTIKNLLAVKACEGESTLSRGSYRSNTATVNCKKSPDAADVMYITDFTHAGGSDVRRNLDLIKNVTGGLGVGEGRVRVGLTSNNCPDVGDIGLEVANSAKDFANAVTLSGSSATPLTNILNRARGKLTVVKEGAREGVKRLAVVFVHGPIGDLKLSSREVLRAKSAANKPGVEFIFVGMGDTVDEKQLQQLSGERNPSTVRMLVDKPGQLQLTWENVLNEICEVLVPLEE</sequence>
<feature type="signal peptide" evidence="1">
    <location>
        <begin position="1"/>
        <end position="33"/>
    </location>
</feature>
<protein>
    <recommendedName>
        <fullName evidence="2">VWFA domain-containing protein</fullName>
    </recommendedName>
</protein>
<dbReference type="SUPFAM" id="SSF53300">
    <property type="entry name" value="vWA-like"/>
    <property type="match status" value="3"/>
</dbReference>
<gene>
    <name evidence="3" type="ORF">C0Q70_07078</name>
</gene>
<dbReference type="EMBL" id="PZQS01000004">
    <property type="protein sequence ID" value="PVD31660.1"/>
    <property type="molecule type" value="Genomic_DNA"/>
</dbReference>
<dbReference type="PROSITE" id="PS50234">
    <property type="entry name" value="VWFA"/>
    <property type="match status" value="3"/>
</dbReference>
<dbReference type="PANTHER" id="PTHR24020">
    <property type="entry name" value="COLLAGEN ALPHA"/>
    <property type="match status" value="1"/>
</dbReference>
<dbReference type="PRINTS" id="PR00453">
    <property type="entry name" value="VWFADOMAIN"/>
</dbReference>
<feature type="domain" description="VWFA" evidence="2">
    <location>
        <begin position="269"/>
        <end position="445"/>
    </location>
</feature>
<evidence type="ECO:0000313" key="4">
    <source>
        <dbReference type="Proteomes" id="UP000245119"/>
    </source>
</evidence>
<dbReference type="SMART" id="SM00327">
    <property type="entry name" value="VWA"/>
    <property type="match status" value="3"/>
</dbReference>
<dbReference type="InterPro" id="IPR050525">
    <property type="entry name" value="ECM_Assembly_Org"/>
</dbReference>
<feature type="domain" description="VWFA" evidence="2">
    <location>
        <begin position="42"/>
        <end position="223"/>
    </location>
</feature>
<dbReference type="CDD" id="cd01450">
    <property type="entry name" value="vWFA_subfamily_ECM"/>
    <property type="match status" value="1"/>
</dbReference>
<dbReference type="OrthoDB" id="10256829at2759"/>
<evidence type="ECO:0000259" key="2">
    <source>
        <dbReference type="PROSITE" id="PS50234"/>
    </source>
</evidence>
<dbReference type="InterPro" id="IPR036465">
    <property type="entry name" value="vWFA_dom_sf"/>
</dbReference>
<dbReference type="AlphaFoldDB" id="A0A2T7PE19"/>
<feature type="domain" description="VWFA" evidence="2">
    <location>
        <begin position="478"/>
        <end position="659"/>
    </location>
</feature>
<keyword evidence="4" id="KW-1185">Reference proteome</keyword>
<dbReference type="Gene3D" id="3.40.50.410">
    <property type="entry name" value="von Willebrand factor, type A domain"/>
    <property type="match status" value="3"/>
</dbReference>